<accession>A0A126G8G5</accession>
<dbReference type="EMBL" id="KP153404">
    <property type="protein sequence ID" value="ALE29599.1"/>
    <property type="molecule type" value="Genomic_DNA"/>
</dbReference>
<dbReference type="GO" id="GO:0019028">
    <property type="term" value="C:viral capsid"/>
    <property type="evidence" value="ECO:0007669"/>
    <property type="project" value="UniProtKB-KW"/>
</dbReference>
<proteinExistence type="predicted"/>
<dbReference type="Proteomes" id="UP000203456">
    <property type="component" value="Segment"/>
</dbReference>
<dbReference type="KEGG" id="vg:26974150"/>
<keyword evidence="2" id="KW-1185">Reference proteome</keyword>
<organism evidence="1 2">
    <name type="scientific">Lake Sarah-associated circular virus-7</name>
    <dbReference type="NCBI Taxonomy" id="1685784"/>
    <lineage>
        <taxon>Viruses</taxon>
        <taxon>Monodnaviria</taxon>
        <taxon>Shotokuvirae</taxon>
        <taxon>Cressdnaviricota</taxon>
        <taxon>Arfiviricetes</taxon>
        <taxon>Rohanvirales</taxon>
        <taxon>Adamaviridae</taxon>
        <taxon>Vanyarvirus</taxon>
        <taxon>Vanyarvirus aros</taxon>
    </lineage>
</organism>
<keyword evidence="1" id="KW-0946">Virion</keyword>
<dbReference type="RefSeq" id="YP_009237507.1">
    <property type="nucleotide sequence ID" value="NC_029584.1"/>
</dbReference>
<evidence type="ECO:0000313" key="2">
    <source>
        <dbReference type="Proteomes" id="UP000203456"/>
    </source>
</evidence>
<name>A0A126G8G5_9VIRU</name>
<sequence length="382" mass="41982">MGRRFRKRGKVIQTTPQGQRTIPYNASASRAAFKVADAAGKWLGKKAKAYWNSPTPKVYKKKSKPKEEAKELHTSVNGGGNVINTIVNIGKSNKKQAKLIKKLGAYTTSQYLAAFTHVNTATEASTQEVNDVAVYLKGQSLWDIVQNAYQQNAAWQALAPNLTTAGAQARIYVSYIKTEIEFVNLSPAICFVDIYLFRAKVDQLAFSDVTSAYNLPSNTWATSIDQEKGLGSVSQTFPGMEPRGALFKKHFKEVYKLRCCMNGGEVRRLSIYMHMNKWVESAKIILNKGNLNGLTHHLMFVERGSPCGNLNDPYVADTQVYLSPIKINGTVNTTFGVGCLVRPSNNAYTSQTGLTTSYAANVYTLVDDDGGTKNIGVVDSFG</sequence>
<protein>
    <submittedName>
        <fullName evidence="1">Coat protein</fullName>
    </submittedName>
</protein>
<reference evidence="1 2" key="1">
    <citation type="journal article" date="2016" name="Infect. Genet. Evol.">
        <title>Diverse circular replication-associated protein encoding viruses circulating in invertebrates within a lake ecosystem.</title>
        <authorList>
            <person name="Dayaram A."/>
            <person name="Galatowitsch M.L."/>
            <person name="Arguello-Astorga G.R."/>
            <person name="van Bysterveldt K."/>
            <person name="Kraberger S."/>
            <person name="Stainton D."/>
            <person name="Harding J.S."/>
            <person name="Roumagnac P."/>
            <person name="Martin D.P."/>
            <person name="Lefeuvre P."/>
            <person name="Varsani A."/>
        </authorList>
    </citation>
    <scope>NUCLEOTIDE SEQUENCE [LARGE SCALE GENOMIC DNA]</scope>
    <source>
        <strain evidence="1">LSaCV-7-LSSO-2013</strain>
    </source>
</reference>
<keyword evidence="1" id="KW-0167">Capsid protein</keyword>
<evidence type="ECO:0000313" key="1">
    <source>
        <dbReference type="EMBL" id="ALE29599.1"/>
    </source>
</evidence>
<dbReference type="GeneID" id="26974150"/>